<dbReference type="EMBL" id="CP095061">
    <property type="protein sequence ID" value="UOQ64555.1"/>
    <property type="molecule type" value="Genomic_DNA"/>
</dbReference>
<feature type="domain" description="SseB protein N-terminal" evidence="2">
    <location>
        <begin position="80"/>
        <end position="194"/>
    </location>
</feature>
<dbReference type="Pfam" id="PF07179">
    <property type="entry name" value="SseB"/>
    <property type="match status" value="1"/>
</dbReference>
<feature type="domain" description="SseB protein C-terminal" evidence="3">
    <location>
        <begin position="214"/>
        <end position="319"/>
    </location>
</feature>
<sequence length="319" mass="34991">MGLFDFLKKKPEAPQTPPAAAPDATTPSPAPTGPRYKGANYTLPTPEQQAPPIPPMPLIPEPDYGQPPQPNFPYPPTNVLEELLMRAANEPNIRPAFYQALLHEDVLAVTLPKEGDAGGEVPLTPGMEIQLQVLNDGKIPLFTSVERIFEGGLAPEGISYIRVRGQDLLQMVQATDCVLNPFSASGKLLTTQEMQDLLASDLMAPPAEGPGQGQVPVQIGPPAEPPIALLDALREYCATRPFIEQAYLAELRVENSQEPPRVLLAFLTDEQQADFLQELGPVMEGRIEGYQFVDMMVLNPAADEPLNQYFNQQEPFYQR</sequence>
<dbReference type="Proteomes" id="UP000830401">
    <property type="component" value="Chromosome"/>
</dbReference>
<proteinExistence type="predicted"/>
<evidence type="ECO:0000259" key="3">
    <source>
        <dbReference type="Pfam" id="PF14581"/>
    </source>
</evidence>
<evidence type="ECO:0000256" key="1">
    <source>
        <dbReference type="SAM" id="MobiDB-lite"/>
    </source>
</evidence>
<reference evidence="4" key="1">
    <citation type="submission" date="2022-04" db="EMBL/GenBank/DDBJ databases">
        <title>Hymenobacter sp. isolated from the air.</title>
        <authorList>
            <person name="Won M."/>
            <person name="Lee C.-M."/>
            <person name="Woen H.-Y."/>
            <person name="Kwon S.-W."/>
        </authorList>
    </citation>
    <scope>NUCLEOTIDE SEQUENCE</scope>
    <source>
        <strain evidence="4">5420S-77</strain>
    </source>
</reference>
<dbReference type="Pfam" id="PF14581">
    <property type="entry name" value="SseB_C"/>
    <property type="match status" value="1"/>
</dbReference>
<dbReference type="InterPro" id="IPR009839">
    <property type="entry name" value="SseB_N"/>
</dbReference>
<feature type="region of interest" description="Disordered" evidence="1">
    <location>
        <begin position="1"/>
        <end position="56"/>
    </location>
</feature>
<keyword evidence="5" id="KW-1185">Reference proteome</keyword>
<dbReference type="RefSeq" id="WP_245118423.1">
    <property type="nucleotide sequence ID" value="NZ_CP095061.1"/>
</dbReference>
<evidence type="ECO:0000313" key="4">
    <source>
        <dbReference type="EMBL" id="UOQ64555.1"/>
    </source>
</evidence>
<protein>
    <submittedName>
        <fullName evidence="4">Enhanced serine sensitivity protein SseB C-terminal domain-containing protein</fullName>
    </submittedName>
</protein>
<dbReference type="InterPro" id="IPR027945">
    <property type="entry name" value="SseB_C"/>
</dbReference>
<gene>
    <name evidence="4" type="ORF">MUN86_13285</name>
</gene>
<name>A0ABY4G0Z5_9BACT</name>
<organism evidence="4 5">
    <name type="scientific">Hymenobacter volaticus</name>
    <dbReference type="NCBI Taxonomy" id="2932254"/>
    <lineage>
        <taxon>Bacteria</taxon>
        <taxon>Pseudomonadati</taxon>
        <taxon>Bacteroidota</taxon>
        <taxon>Cytophagia</taxon>
        <taxon>Cytophagales</taxon>
        <taxon>Hymenobacteraceae</taxon>
        <taxon>Hymenobacter</taxon>
    </lineage>
</organism>
<feature type="compositionally biased region" description="Basic and acidic residues" evidence="1">
    <location>
        <begin position="1"/>
        <end position="12"/>
    </location>
</feature>
<accession>A0ABY4G0Z5</accession>
<evidence type="ECO:0000313" key="5">
    <source>
        <dbReference type="Proteomes" id="UP000830401"/>
    </source>
</evidence>
<evidence type="ECO:0000259" key="2">
    <source>
        <dbReference type="Pfam" id="PF07179"/>
    </source>
</evidence>